<dbReference type="InterPro" id="IPR046536">
    <property type="entry name" value="DUF6601"/>
</dbReference>
<organism evidence="2 3">
    <name type="scientific">Polychaeton citri CBS 116435</name>
    <dbReference type="NCBI Taxonomy" id="1314669"/>
    <lineage>
        <taxon>Eukaryota</taxon>
        <taxon>Fungi</taxon>
        <taxon>Dikarya</taxon>
        <taxon>Ascomycota</taxon>
        <taxon>Pezizomycotina</taxon>
        <taxon>Dothideomycetes</taxon>
        <taxon>Dothideomycetidae</taxon>
        <taxon>Capnodiales</taxon>
        <taxon>Capnodiaceae</taxon>
        <taxon>Polychaeton</taxon>
    </lineage>
</organism>
<keyword evidence="1" id="KW-1133">Transmembrane helix</keyword>
<gene>
    <name evidence="2" type="ORF">K431DRAFT_288490</name>
</gene>
<protein>
    <submittedName>
        <fullName evidence="2">Uncharacterized protein</fullName>
    </submittedName>
</protein>
<keyword evidence="1" id="KW-0472">Membrane</keyword>
<feature type="transmembrane region" description="Helical" evidence="1">
    <location>
        <begin position="231"/>
        <end position="251"/>
    </location>
</feature>
<dbReference type="PANTHER" id="PTHR34414">
    <property type="entry name" value="HET DOMAIN-CONTAINING PROTEIN-RELATED"/>
    <property type="match status" value="1"/>
</dbReference>
<keyword evidence="3" id="KW-1185">Reference proteome</keyword>
<dbReference type="Proteomes" id="UP000799441">
    <property type="component" value="Unassembled WGS sequence"/>
</dbReference>
<reference evidence="2" key="1">
    <citation type="journal article" date="2020" name="Stud. Mycol.">
        <title>101 Dothideomycetes genomes: a test case for predicting lifestyles and emergence of pathogens.</title>
        <authorList>
            <person name="Haridas S."/>
            <person name="Albert R."/>
            <person name="Binder M."/>
            <person name="Bloem J."/>
            <person name="Labutti K."/>
            <person name="Salamov A."/>
            <person name="Andreopoulos B."/>
            <person name="Baker S."/>
            <person name="Barry K."/>
            <person name="Bills G."/>
            <person name="Bluhm B."/>
            <person name="Cannon C."/>
            <person name="Castanera R."/>
            <person name="Culley D."/>
            <person name="Daum C."/>
            <person name="Ezra D."/>
            <person name="Gonzalez J."/>
            <person name="Henrissat B."/>
            <person name="Kuo A."/>
            <person name="Liang C."/>
            <person name="Lipzen A."/>
            <person name="Lutzoni F."/>
            <person name="Magnuson J."/>
            <person name="Mondo S."/>
            <person name="Nolan M."/>
            <person name="Ohm R."/>
            <person name="Pangilinan J."/>
            <person name="Park H.-J."/>
            <person name="Ramirez L."/>
            <person name="Alfaro M."/>
            <person name="Sun H."/>
            <person name="Tritt A."/>
            <person name="Yoshinaga Y."/>
            <person name="Zwiers L.-H."/>
            <person name="Turgeon B."/>
            <person name="Goodwin S."/>
            <person name="Spatafora J."/>
            <person name="Crous P."/>
            <person name="Grigoriev I."/>
        </authorList>
    </citation>
    <scope>NUCLEOTIDE SEQUENCE</scope>
    <source>
        <strain evidence="2">CBS 116435</strain>
    </source>
</reference>
<dbReference type="AlphaFoldDB" id="A0A9P4Q181"/>
<dbReference type="PANTHER" id="PTHR34414:SF1">
    <property type="entry name" value="SUBTILISIN-LIKE SERINE PROTEASE"/>
    <property type="match status" value="1"/>
</dbReference>
<sequence>MSHIITMKSCLPTTTKGTALSTPFAQVFQLITDQDLCKADDSTPTIELERLKDSLCDNDLESMHGWLWYAGRKGNISPLHHQKVICRDVVLTERARLHLVWFGRVIYVQRLRDELLNWRYFSEIVCRDERIYQAATGFLLSFTGLVEYPSDLEIAQALGLINRSITWRSWQTFRSNVLYQLAGRDIHDRYEYGELRLCRLNQIYRMKRMGLTYFTIHRDYSSYFGDNYKTLAALFALVSVALSAMQVMTSIENVPTEVATTSYRFAIATLIALSASSAVLLALYVWLYVWNWCLIFVRRSFL</sequence>
<name>A0A9P4Q181_9PEZI</name>
<accession>A0A9P4Q181</accession>
<dbReference type="OrthoDB" id="5086500at2759"/>
<evidence type="ECO:0000313" key="2">
    <source>
        <dbReference type="EMBL" id="KAF2717533.1"/>
    </source>
</evidence>
<evidence type="ECO:0000256" key="1">
    <source>
        <dbReference type="SAM" id="Phobius"/>
    </source>
</evidence>
<evidence type="ECO:0000313" key="3">
    <source>
        <dbReference type="Proteomes" id="UP000799441"/>
    </source>
</evidence>
<comment type="caution">
    <text evidence="2">The sequence shown here is derived from an EMBL/GenBank/DDBJ whole genome shotgun (WGS) entry which is preliminary data.</text>
</comment>
<feature type="transmembrane region" description="Helical" evidence="1">
    <location>
        <begin position="263"/>
        <end position="289"/>
    </location>
</feature>
<proteinExistence type="predicted"/>
<keyword evidence="1" id="KW-0812">Transmembrane</keyword>
<dbReference type="EMBL" id="MU003842">
    <property type="protein sequence ID" value="KAF2717533.1"/>
    <property type="molecule type" value="Genomic_DNA"/>
</dbReference>
<dbReference type="Pfam" id="PF20246">
    <property type="entry name" value="DUF6601"/>
    <property type="match status" value="1"/>
</dbReference>